<evidence type="ECO:0000313" key="1">
    <source>
        <dbReference type="EMBL" id="CAK90652.1"/>
    </source>
</evidence>
<sequence>MSKSISGLKKLIGKNQLKKISSHHIYQRLSIGIYIYIKWFWRYFQLQFLSLKQ</sequence>
<evidence type="ECO:0000313" key="2">
    <source>
        <dbReference type="Proteomes" id="UP000000600"/>
    </source>
</evidence>
<dbReference type="HOGENOM" id="CLU_3072830_0_0_1"/>
<dbReference type="EMBL" id="CT868660">
    <property type="protein sequence ID" value="CAK90652.1"/>
    <property type="molecule type" value="Genomic_DNA"/>
</dbReference>
<dbReference type="Proteomes" id="UP000000600">
    <property type="component" value="Unassembled WGS sequence"/>
</dbReference>
<dbReference type="RefSeq" id="XP_001458049.1">
    <property type="nucleotide sequence ID" value="XM_001458012.1"/>
</dbReference>
<dbReference type="GeneID" id="5043834"/>
<gene>
    <name evidence="1" type="ORF">GSPATT00003514001</name>
</gene>
<dbReference type="KEGG" id="ptm:GSPATT00003514001"/>
<keyword evidence="2" id="KW-1185">Reference proteome</keyword>
<organism evidence="1 2">
    <name type="scientific">Paramecium tetraurelia</name>
    <dbReference type="NCBI Taxonomy" id="5888"/>
    <lineage>
        <taxon>Eukaryota</taxon>
        <taxon>Sar</taxon>
        <taxon>Alveolata</taxon>
        <taxon>Ciliophora</taxon>
        <taxon>Intramacronucleata</taxon>
        <taxon>Oligohymenophorea</taxon>
        <taxon>Peniculida</taxon>
        <taxon>Parameciidae</taxon>
        <taxon>Paramecium</taxon>
    </lineage>
</organism>
<dbReference type="AlphaFoldDB" id="A0E5T5"/>
<name>A0E5T5_PARTE</name>
<protein>
    <submittedName>
        <fullName evidence="1">Uncharacterized protein</fullName>
    </submittedName>
</protein>
<dbReference type="InParanoid" id="A0E5T5"/>
<proteinExistence type="predicted"/>
<reference evidence="1 2" key="1">
    <citation type="journal article" date="2006" name="Nature">
        <title>Global trends of whole-genome duplications revealed by the ciliate Paramecium tetraurelia.</title>
        <authorList>
            <consortium name="Genoscope"/>
            <person name="Aury J.-M."/>
            <person name="Jaillon O."/>
            <person name="Duret L."/>
            <person name="Noel B."/>
            <person name="Jubin C."/>
            <person name="Porcel B.M."/>
            <person name="Segurens B."/>
            <person name="Daubin V."/>
            <person name="Anthouard V."/>
            <person name="Aiach N."/>
            <person name="Arnaiz O."/>
            <person name="Billaut A."/>
            <person name="Beisson J."/>
            <person name="Blanc I."/>
            <person name="Bouhouche K."/>
            <person name="Camara F."/>
            <person name="Duharcourt S."/>
            <person name="Guigo R."/>
            <person name="Gogendeau D."/>
            <person name="Katinka M."/>
            <person name="Keller A.-M."/>
            <person name="Kissmehl R."/>
            <person name="Klotz C."/>
            <person name="Koll F."/>
            <person name="Le Moue A."/>
            <person name="Lepere C."/>
            <person name="Malinsky S."/>
            <person name="Nowacki M."/>
            <person name="Nowak J.K."/>
            <person name="Plattner H."/>
            <person name="Poulain J."/>
            <person name="Ruiz F."/>
            <person name="Serrano V."/>
            <person name="Zagulski M."/>
            <person name="Dessen P."/>
            <person name="Betermier M."/>
            <person name="Weissenbach J."/>
            <person name="Scarpelli C."/>
            <person name="Schachter V."/>
            <person name="Sperling L."/>
            <person name="Meyer E."/>
            <person name="Cohen J."/>
            <person name="Wincker P."/>
        </authorList>
    </citation>
    <scope>NUCLEOTIDE SEQUENCE [LARGE SCALE GENOMIC DNA]</scope>
    <source>
        <strain evidence="1 2">Stock d4-2</strain>
    </source>
</reference>
<accession>A0E5T5</accession>